<dbReference type="InterPro" id="IPR051540">
    <property type="entry name" value="S-2-haloacid_dehalogenase"/>
</dbReference>
<dbReference type="Pfam" id="PF00702">
    <property type="entry name" value="Hydrolase"/>
    <property type="match status" value="1"/>
</dbReference>
<accession>A0A7C4CA09</accession>
<dbReference type="SUPFAM" id="SSF56784">
    <property type="entry name" value="HAD-like"/>
    <property type="match status" value="1"/>
</dbReference>
<dbReference type="NCBIfam" id="TIGR01549">
    <property type="entry name" value="HAD-SF-IA-v1"/>
    <property type="match status" value="1"/>
</dbReference>
<dbReference type="PRINTS" id="PR00413">
    <property type="entry name" value="HADHALOGNASE"/>
</dbReference>
<proteinExistence type="predicted"/>
<name>A0A7C4CA09_UNCW3</name>
<comment type="caution">
    <text evidence="2">The sequence shown here is derived from an EMBL/GenBank/DDBJ whole genome shotgun (WGS) entry which is preliminary data.</text>
</comment>
<dbReference type="Gene3D" id="3.40.50.1000">
    <property type="entry name" value="HAD superfamily/HAD-like"/>
    <property type="match status" value="1"/>
</dbReference>
<evidence type="ECO:0000256" key="1">
    <source>
        <dbReference type="ARBA" id="ARBA00022801"/>
    </source>
</evidence>
<dbReference type="AlphaFoldDB" id="A0A7C4CA09"/>
<reference evidence="2" key="1">
    <citation type="journal article" date="2020" name="mSystems">
        <title>Genome- and Community-Level Interaction Insights into Carbon Utilization and Element Cycling Functions of Hydrothermarchaeota in Hydrothermal Sediment.</title>
        <authorList>
            <person name="Zhou Z."/>
            <person name="Liu Y."/>
            <person name="Xu W."/>
            <person name="Pan J."/>
            <person name="Luo Z.H."/>
            <person name="Li M."/>
        </authorList>
    </citation>
    <scope>NUCLEOTIDE SEQUENCE [LARGE SCALE GENOMIC DNA]</scope>
    <source>
        <strain evidence="2">SpSt-488</strain>
    </source>
</reference>
<organism evidence="2">
    <name type="scientific">candidate division WOR-3 bacterium</name>
    <dbReference type="NCBI Taxonomy" id="2052148"/>
    <lineage>
        <taxon>Bacteria</taxon>
        <taxon>Bacteria division WOR-3</taxon>
    </lineage>
</organism>
<dbReference type="GO" id="GO:0016787">
    <property type="term" value="F:hydrolase activity"/>
    <property type="evidence" value="ECO:0007669"/>
    <property type="project" value="UniProtKB-KW"/>
</dbReference>
<dbReference type="PANTHER" id="PTHR43316:SF3">
    <property type="entry name" value="HALOACID DEHALOGENASE, TYPE II (AFU_ORTHOLOGUE AFUA_2G07750)-RELATED"/>
    <property type="match status" value="1"/>
</dbReference>
<gene>
    <name evidence="2" type="ORF">ENS41_00260</name>
</gene>
<sequence>MTDLSRIRAVLFDLFHTLVSLQVSQAPGPSTAELLGTDNETWWRVWTHDSDRYTLGLARLEEILPAKARIANPAVTAGQIQEALISRPARFRHALINVEPETLAGLGRLRAAGLKIGLITNCGADEVSAWPESPLAPLFHATVFSCREGLRKPDPRIYRLAADRLGLEPAACLFTGDGASDEFTGARQAGMTPVLITRHLEVMAPERIASAEPLAAFRVSTVSALADLLCPAPSPP</sequence>
<keyword evidence="1 2" id="KW-0378">Hydrolase</keyword>
<dbReference type="InterPro" id="IPR006439">
    <property type="entry name" value="HAD-SF_hydro_IA"/>
</dbReference>
<dbReference type="NCBIfam" id="TIGR01509">
    <property type="entry name" value="HAD-SF-IA-v3"/>
    <property type="match status" value="1"/>
</dbReference>
<dbReference type="SFLD" id="SFLDS00003">
    <property type="entry name" value="Haloacid_Dehalogenase"/>
    <property type="match status" value="1"/>
</dbReference>
<evidence type="ECO:0000313" key="2">
    <source>
        <dbReference type="EMBL" id="HGK27373.1"/>
    </source>
</evidence>
<dbReference type="SFLD" id="SFLDG01129">
    <property type="entry name" value="C1.5:_HAD__Beta-PGM__Phosphata"/>
    <property type="match status" value="1"/>
</dbReference>
<dbReference type="InterPro" id="IPR023214">
    <property type="entry name" value="HAD_sf"/>
</dbReference>
<dbReference type="EMBL" id="DSUT01000008">
    <property type="protein sequence ID" value="HGK27373.1"/>
    <property type="molecule type" value="Genomic_DNA"/>
</dbReference>
<protein>
    <submittedName>
        <fullName evidence="2">HAD family hydrolase</fullName>
    </submittedName>
</protein>
<dbReference type="InterPro" id="IPR036412">
    <property type="entry name" value="HAD-like_sf"/>
</dbReference>
<dbReference type="PANTHER" id="PTHR43316">
    <property type="entry name" value="HYDROLASE, HALOACID DELAHOGENASE-RELATED"/>
    <property type="match status" value="1"/>
</dbReference>